<comment type="caution">
    <text evidence="4">The sequence shown here is derived from an EMBL/GenBank/DDBJ whole genome shotgun (WGS) entry which is preliminary data.</text>
</comment>
<feature type="region of interest" description="Disordered" evidence="1">
    <location>
        <begin position="17"/>
        <end position="36"/>
    </location>
</feature>
<evidence type="ECO:0000259" key="3">
    <source>
        <dbReference type="Pfam" id="PF23865"/>
    </source>
</evidence>
<protein>
    <recommendedName>
        <fullName evidence="3">DUF7223 domain-containing protein</fullName>
    </recommendedName>
</protein>
<dbReference type="InterPro" id="IPR055647">
    <property type="entry name" value="DUF7223"/>
</dbReference>
<sequence>MHPTILLVLVAAAAYGDPTKEPQPPPEGVKKPGRSGKDLWKIPRILLRAINSDSKPSQNSVYQWFNPNAGLNSAAIAGMRITANIPSVNLDNIPGVSSITCKDDKVAMVISSIASLAEWKLQKILLLIDSRHRCQKGKIAKFVMLVATSWTIDTTTSMVVFDTRDPQTEGVTGSYVIVANPGTGGSKPASPTSPVTNLEKRGGTNKNSALPALFDKSMKVPLVLETSIEQNIVLGSVGSGNTLTLGCNPCSIRGETTVFFKAKGMLFQAPHISVTWEGDLEMAAVLALKAQANIVLKSPDLTLFEYPFSPIYIPGILNLGPSVKLVASAHVSLTAAISVELEFSCKMPKFFTKLSATRKVARYPIAPEYSVSASATASINGEAKIAIGPQLALNVYVFGLSIPKTSIEIEVALVMDFSVEGKIQKNLISEGEKDVTAKLTALASMGIGAGVSANLFGVCFSLYTSPVLKVFAKEYVKTLEFGKPPAEVDSIEPPIKLSTQAIKHAIEHPLIEANPQTTEQATLPKTKRPLIIVHTQSTTQSTLPETKRPLIVVHTQSTTRYSRKSHRHDVKEADEQPNIIAKA</sequence>
<accession>A0ABQ8EZI5</accession>
<keyword evidence="2" id="KW-0732">Signal</keyword>
<dbReference type="Pfam" id="PF23865">
    <property type="entry name" value="DUF7223"/>
    <property type="match status" value="1"/>
</dbReference>
<feature type="chain" id="PRO_5045914397" description="DUF7223 domain-containing protein" evidence="2">
    <location>
        <begin position="17"/>
        <end position="583"/>
    </location>
</feature>
<feature type="domain" description="DUF7223" evidence="3">
    <location>
        <begin position="224"/>
        <end position="411"/>
    </location>
</feature>
<dbReference type="EMBL" id="JAFCIX010000466">
    <property type="protein sequence ID" value="KAH6589367.1"/>
    <property type="molecule type" value="Genomic_DNA"/>
</dbReference>
<feature type="region of interest" description="Disordered" evidence="1">
    <location>
        <begin position="182"/>
        <end position="203"/>
    </location>
</feature>
<feature type="signal peptide" evidence="2">
    <location>
        <begin position="1"/>
        <end position="16"/>
    </location>
</feature>
<evidence type="ECO:0000256" key="2">
    <source>
        <dbReference type="SAM" id="SignalP"/>
    </source>
</evidence>
<name>A0ABQ8EZI5_9FUNG</name>
<evidence type="ECO:0000256" key="1">
    <source>
        <dbReference type="SAM" id="MobiDB-lite"/>
    </source>
</evidence>
<reference evidence="4 5" key="1">
    <citation type="submission" date="2021-02" db="EMBL/GenBank/DDBJ databases">
        <title>Variation within the Batrachochytrium salamandrivorans European outbreak.</title>
        <authorList>
            <person name="Kelly M."/>
            <person name="Pasmans F."/>
            <person name="Shea T.P."/>
            <person name="Munoz J.F."/>
            <person name="Carranza S."/>
            <person name="Cuomo C.A."/>
            <person name="Martel A."/>
        </authorList>
    </citation>
    <scope>NUCLEOTIDE SEQUENCE [LARGE SCALE GENOMIC DNA]</scope>
    <source>
        <strain evidence="4 5">AMFP18/2</strain>
    </source>
</reference>
<organism evidence="4 5">
    <name type="scientific">Batrachochytrium salamandrivorans</name>
    <dbReference type="NCBI Taxonomy" id="1357716"/>
    <lineage>
        <taxon>Eukaryota</taxon>
        <taxon>Fungi</taxon>
        <taxon>Fungi incertae sedis</taxon>
        <taxon>Chytridiomycota</taxon>
        <taxon>Chytridiomycota incertae sedis</taxon>
        <taxon>Chytridiomycetes</taxon>
        <taxon>Rhizophydiales</taxon>
        <taxon>Rhizophydiales incertae sedis</taxon>
        <taxon>Batrachochytrium</taxon>
    </lineage>
</organism>
<feature type="region of interest" description="Disordered" evidence="1">
    <location>
        <begin position="556"/>
        <end position="583"/>
    </location>
</feature>
<evidence type="ECO:0000313" key="4">
    <source>
        <dbReference type="EMBL" id="KAH6589367.1"/>
    </source>
</evidence>
<evidence type="ECO:0000313" key="5">
    <source>
        <dbReference type="Proteomes" id="UP001648503"/>
    </source>
</evidence>
<dbReference type="Proteomes" id="UP001648503">
    <property type="component" value="Unassembled WGS sequence"/>
</dbReference>
<keyword evidence="5" id="KW-1185">Reference proteome</keyword>
<gene>
    <name evidence="4" type="ORF">BASA50_010112</name>
</gene>
<proteinExistence type="predicted"/>